<dbReference type="PROSITE" id="PS51078">
    <property type="entry name" value="ICLR_ED"/>
    <property type="match status" value="1"/>
</dbReference>
<dbReference type="EMBL" id="RBZW01000042">
    <property type="protein sequence ID" value="THE64136.1"/>
    <property type="molecule type" value="Genomic_DNA"/>
</dbReference>
<evidence type="ECO:0000256" key="3">
    <source>
        <dbReference type="ARBA" id="ARBA00023163"/>
    </source>
</evidence>
<evidence type="ECO:0000256" key="2">
    <source>
        <dbReference type="ARBA" id="ARBA00023125"/>
    </source>
</evidence>
<dbReference type="GO" id="GO:0045892">
    <property type="term" value="P:negative regulation of DNA-templated transcription"/>
    <property type="evidence" value="ECO:0007669"/>
    <property type="project" value="TreeGrafter"/>
</dbReference>
<evidence type="ECO:0000259" key="4">
    <source>
        <dbReference type="PROSITE" id="PS51077"/>
    </source>
</evidence>
<keyword evidence="1" id="KW-0805">Transcription regulation</keyword>
<evidence type="ECO:0000256" key="1">
    <source>
        <dbReference type="ARBA" id="ARBA00023015"/>
    </source>
</evidence>
<name>A0A4S3TJH1_9EURY</name>
<dbReference type="Gene3D" id="1.10.10.10">
    <property type="entry name" value="Winged helix-like DNA-binding domain superfamily/Winged helix DNA-binding domain"/>
    <property type="match status" value="1"/>
</dbReference>
<protein>
    <submittedName>
        <fullName evidence="6">IclR family transcriptional regulator</fullName>
    </submittedName>
</protein>
<gene>
    <name evidence="6" type="ORF">D8Y22_14585</name>
</gene>
<dbReference type="SUPFAM" id="SSF55781">
    <property type="entry name" value="GAF domain-like"/>
    <property type="match status" value="1"/>
</dbReference>
<dbReference type="PROSITE" id="PS51077">
    <property type="entry name" value="HTH_ICLR"/>
    <property type="match status" value="1"/>
</dbReference>
<dbReference type="Gene3D" id="3.30.450.40">
    <property type="match status" value="1"/>
</dbReference>
<comment type="caution">
    <text evidence="6">The sequence shown here is derived from an EMBL/GenBank/DDBJ whole genome shotgun (WGS) entry which is preliminary data.</text>
</comment>
<dbReference type="InterPro" id="IPR005471">
    <property type="entry name" value="Tscrpt_reg_IclR_N"/>
</dbReference>
<dbReference type="PANTHER" id="PTHR30136">
    <property type="entry name" value="HELIX-TURN-HELIX TRANSCRIPTIONAL REGULATOR, ICLR FAMILY"/>
    <property type="match status" value="1"/>
</dbReference>
<dbReference type="PANTHER" id="PTHR30136:SF35">
    <property type="entry name" value="HTH-TYPE TRANSCRIPTIONAL REGULATOR RV1719"/>
    <property type="match status" value="1"/>
</dbReference>
<evidence type="ECO:0000313" key="6">
    <source>
        <dbReference type="EMBL" id="THE64136.1"/>
    </source>
</evidence>
<dbReference type="InterPro" id="IPR036388">
    <property type="entry name" value="WH-like_DNA-bd_sf"/>
</dbReference>
<dbReference type="Pfam" id="PF01614">
    <property type="entry name" value="IclR_C"/>
    <property type="match status" value="1"/>
</dbReference>
<dbReference type="InterPro" id="IPR050707">
    <property type="entry name" value="HTH_MetabolicPath_Reg"/>
</dbReference>
<dbReference type="RefSeq" id="WP_141465421.1">
    <property type="nucleotide sequence ID" value="NZ_RBZW01000042.1"/>
</dbReference>
<organism evidence="6 7">
    <name type="scientific">Salinadaptatus halalkaliphilus</name>
    <dbReference type="NCBI Taxonomy" id="2419781"/>
    <lineage>
        <taxon>Archaea</taxon>
        <taxon>Methanobacteriati</taxon>
        <taxon>Methanobacteriota</taxon>
        <taxon>Stenosarchaea group</taxon>
        <taxon>Halobacteria</taxon>
        <taxon>Halobacteriales</taxon>
        <taxon>Natrialbaceae</taxon>
        <taxon>Salinadaptatus</taxon>
    </lineage>
</organism>
<reference evidence="6 7" key="1">
    <citation type="submission" date="2018-10" db="EMBL/GenBank/DDBJ databases">
        <title>Natronolimnobius sp. XQ-INN 246 isolated from Inner Mongolia Autonomous Region of China.</title>
        <authorList>
            <person name="Xue Q."/>
        </authorList>
    </citation>
    <scope>NUCLEOTIDE SEQUENCE [LARGE SCALE GENOMIC DNA]</scope>
    <source>
        <strain evidence="6 7">XQ-INN 246</strain>
    </source>
</reference>
<dbReference type="AlphaFoldDB" id="A0A4S3TJH1"/>
<dbReference type="Pfam" id="PF09339">
    <property type="entry name" value="HTH_IclR"/>
    <property type="match status" value="1"/>
</dbReference>
<dbReference type="SMART" id="SM00346">
    <property type="entry name" value="HTH_ICLR"/>
    <property type="match status" value="1"/>
</dbReference>
<evidence type="ECO:0000259" key="5">
    <source>
        <dbReference type="PROSITE" id="PS51078"/>
    </source>
</evidence>
<dbReference type="GO" id="GO:0003700">
    <property type="term" value="F:DNA-binding transcription factor activity"/>
    <property type="evidence" value="ECO:0007669"/>
    <property type="project" value="TreeGrafter"/>
</dbReference>
<proteinExistence type="predicted"/>
<dbReference type="Proteomes" id="UP000318864">
    <property type="component" value="Unassembled WGS sequence"/>
</dbReference>
<keyword evidence="3" id="KW-0804">Transcription</keyword>
<sequence>MTGENQATGDGGIQSTKTSFAVVHALEELGPARLSEIADHLELAESTTHRHLSTLRDLRYVSKDGEMYQIGLRFVRLGRGARTRDSAYEQVEPYVQTLADETDERAQFVVEEHGLGTYLHMGTGDRAVRVVFGVGHQIHLHCSSAGKAILSQYPRDRVDEVVDRWGLPAHTDKTITERENLHAELEATAERGVAFNREEHVEGINAAGVPVVRDGTVLGAIAVAGPSHRLTGERLEETLPNAMLAAVNELELNITYDGQNAADYVVE</sequence>
<feature type="domain" description="HTH iclR-type" evidence="4">
    <location>
        <begin position="13"/>
        <end position="72"/>
    </location>
</feature>
<feature type="domain" description="IclR-ED" evidence="5">
    <location>
        <begin position="73"/>
        <end position="256"/>
    </location>
</feature>
<accession>A0A4S3TJH1</accession>
<dbReference type="OrthoDB" id="14763at2157"/>
<dbReference type="InterPro" id="IPR014757">
    <property type="entry name" value="Tscrpt_reg_IclR_C"/>
</dbReference>
<keyword evidence="2" id="KW-0238">DNA-binding</keyword>
<evidence type="ECO:0000313" key="7">
    <source>
        <dbReference type="Proteomes" id="UP000318864"/>
    </source>
</evidence>
<dbReference type="GO" id="GO:0003677">
    <property type="term" value="F:DNA binding"/>
    <property type="evidence" value="ECO:0007669"/>
    <property type="project" value="UniProtKB-KW"/>
</dbReference>
<dbReference type="InterPro" id="IPR029016">
    <property type="entry name" value="GAF-like_dom_sf"/>
</dbReference>
<keyword evidence="7" id="KW-1185">Reference proteome</keyword>
<dbReference type="InterPro" id="IPR036390">
    <property type="entry name" value="WH_DNA-bd_sf"/>
</dbReference>
<dbReference type="SUPFAM" id="SSF46785">
    <property type="entry name" value="Winged helix' DNA-binding domain"/>
    <property type="match status" value="1"/>
</dbReference>